<sequence length="69" mass="7817">MAVTIWSIWKHRNLKLWQQISETSAQIVDRSVCLLEGWNSANVKTRRDTASVRGIGSRYTNANTPIDTA</sequence>
<name>A0A392RB73_9FABA</name>
<feature type="non-terminal residue" evidence="1">
    <location>
        <position position="69"/>
    </location>
</feature>
<proteinExistence type="predicted"/>
<dbReference type="AlphaFoldDB" id="A0A392RB73"/>
<accession>A0A392RB73</accession>
<dbReference type="GO" id="GO:0016740">
    <property type="term" value="F:transferase activity"/>
    <property type="evidence" value="ECO:0007669"/>
    <property type="project" value="UniProtKB-KW"/>
</dbReference>
<keyword evidence="2" id="KW-1185">Reference proteome</keyword>
<protein>
    <submittedName>
        <fullName evidence="1">Polynucleotidyl transferase ribonuclease H fold</fullName>
    </submittedName>
</protein>
<reference evidence="1 2" key="1">
    <citation type="journal article" date="2018" name="Front. Plant Sci.">
        <title>Red Clover (Trifolium pratense) and Zigzag Clover (T. medium) - A Picture of Genomic Similarities and Differences.</title>
        <authorList>
            <person name="Dluhosova J."/>
            <person name="Istvanek J."/>
            <person name="Nedelnik J."/>
            <person name="Repkova J."/>
        </authorList>
    </citation>
    <scope>NUCLEOTIDE SEQUENCE [LARGE SCALE GENOMIC DNA]</scope>
    <source>
        <strain evidence="2">cv. 10/8</strain>
        <tissue evidence="1">Leaf</tissue>
    </source>
</reference>
<comment type="caution">
    <text evidence="1">The sequence shown here is derived from an EMBL/GenBank/DDBJ whole genome shotgun (WGS) entry which is preliminary data.</text>
</comment>
<keyword evidence="1" id="KW-0808">Transferase</keyword>
<evidence type="ECO:0000313" key="1">
    <source>
        <dbReference type="EMBL" id="MCI33096.1"/>
    </source>
</evidence>
<dbReference type="EMBL" id="LXQA010201501">
    <property type="protein sequence ID" value="MCI33096.1"/>
    <property type="molecule type" value="Genomic_DNA"/>
</dbReference>
<evidence type="ECO:0000313" key="2">
    <source>
        <dbReference type="Proteomes" id="UP000265520"/>
    </source>
</evidence>
<dbReference type="Proteomes" id="UP000265520">
    <property type="component" value="Unassembled WGS sequence"/>
</dbReference>
<organism evidence="1 2">
    <name type="scientific">Trifolium medium</name>
    <dbReference type="NCBI Taxonomy" id="97028"/>
    <lineage>
        <taxon>Eukaryota</taxon>
        <taxon>Viridiplantae</taxon>
        <taxon>Streptophyta</taxon>
        <taxon>Embryophyta</taxon>
        <taxon>Tracheophyta</taxon>
        <taxon>Spermatophyta</taxon>
        <taxon>Magnoliopsida</taxon>
        <taxon>eudicotyledons</taxon>
        <taxon>Gunneridae</taxon>
        <taxon>Pentapetalae</taxon>
        <taxon>rosids</taxon>
        <taxon>fabids</taxon>
        <taxon>Fabales</taxon>
        <taxon>Fabaceae</taxon>
        <taxon>Papilionoideae</taxon>
        <taxon>50 kb inversion clade</taxon>
        <taxon>NPAAA clade</taxon>
        <taxon>Hologalegina</taxon>
        <taxon>IRL clade</taxon>
        <taxon>Trifolieae</taxon>
        <taxon>Trifolium</taxon>
    </lineage>
</organism>